<keyword evidence="7 12" id="KW-0560">Oxidoreductase</keyword>
<reference evidence="13 14" key="1">
    <citation type="journal article" date="2007" name="Appl. Environ. Microbiol.">
        <title>Rhizobial factors required for stem nodule maturation and maintenance in Sesbania rostrata-Azorhizobium caulinodans ORS571 symbiosis.</title>
        <authorList>
            <person name="Suzuki S."/>
            <person name="Aono T."/>
            <person name="Lee KB."/>
            <person name="Suzuki T."/>
            <person name="Liu CT."/>
            <person name="Miwa H."/>
            <person name="Wakao S."/>
            <person name="Iki T."/>
            <person name="Oyaizu H."/>
        </authorList>
    </citation>
    <scope>NUCLEOTIDE SEQUENCE [LARGE SCALE GENOMIC DNA]</scope>
    <source>
        <strain evidence="14">ATCC 43989 / DSM 5975 / JCM 20966 / LMG 6465 / NBRC 14845 / NCIMB 13405 / ORS 571</strain>
    </source>
</reference>
<keyword evidence="14" id="KW-1185">Reference proteome</keyword>
<dbReference type="GO" id="GO:0005829">
    <property type="term" value="C:cytosol"/>
    <property type="evidence" value="ECO:0007669"/>
    <property type="project" value="InterPro"/>
</dbReference>
<keyword evidence="5 12" id="KW-0285">Flavoprotein</keyword>
<dbReference type="SUPFAM" id="SSF51730">
    <property type="entry name" value="FAD-linked oxidoreductase"/>
    <property type="match status" value="1"/>
</dbReference>
<evidence type="ECO:0000313" key="13">
    <source>
        <dbReference type="EMBL" id="BAF90338.1"/>
    </source>
</evidence>
<keyword evidence="6 12" id="KW-0274">FAD</keyword>
<dbReference type="eggNOG" id="COG0685">
    <property type="taxonomic scope" value="Bacteria"/>
</dbReference>
<evidence type="ECO:0000256" key="5">
    <source>
        <dbReference type="ARBA" id="ARBA00022630"/>
    </source>
</evidence>
<dbReference type="HOGENOM" id="CLU_025841_0_0_5"/>
<dbReference type="Proteomes" id="UP000000270">
    <property type="component" value="Chromosome"/>
</dbReference>
<dbReference type="Gene3D" id="3.20.20.220">
    <property type="match status" value="1"/>
</dbReference>
<dbReference type="PANTHER" id="PTHR45754">
    <property type="entry name" value="METHYLENETETRAHYDROFOLATE REDUCTASE"/>
    <property type="match status" value="1"/>
</dbReference>
<evidence type="ECO:0000256" key="6">
    <source>
        <dbReference type="ARBA" id="ARBA00022827"/>
    </source>
</evidence>
<comment type="pathway">
    <text evidence="10">Amino-acid biosynthesis; L-methionine biosynthesis via de novo pathway.</text>
</comment>
<dbReference type="InterPro" id="IPR029041">
    <property type="entry name" value="FAD-linked_oxidoreductase-like"/>
</dbReference>
<comment type="pathway">
    <text evidence="2 12">One-carbon metabolism; tetrahydrofolate interconversion.</text>
</comment>
<evidence type="ECO:0000256" key="9">
    <source>
        <dbReference type="ARBA" id="ARBA00023167"/>
    </source>
</evidence>
<evidence type="ECO:0000256" key="12">
    <source>
        <dbReference type="RuleBase" id="RU003862"/>
    </source>
</evidence>
<evidence type="ECO:0000256" key="10">
    <source>
        <dbReference type="ARBA" id="ARBA00034478"/>
    </source>
</evidence>
<dbReference type="GO" id="GO:0035999">
    <property type="term" value="P:tetrahydrofolate interconversion"/>
    <property type="evidence" value="ECO:0007669"/>
    <property type="project" value="UniProtKB-UniPathway"/>
</dbReference>
<reference evidence="13 14" key="4">
    <citation type="journal article" date="2009" name="Appl. Environ. Microbiol.">
        <title>Comparative genome-wide transcriptional profiling of Azorhizobium caulinodans ORS571 grown under free-living and symbiotic conditions.</title>
        <authorList>
            <person name="Tsukada S."/>
            <person name="Aono T."/>
            <person name="Akiba N."/>
            <person name="Lee KB."/>
            <person name="Liu CT."/>
            <person name="Toyazaki H."/>
            <person name="Oyaizu H."/>
        </authorList>
    </citation>
    <scope>NUCLEOTIDE SEQUENCE [LARGE SCALE GENOMIC DNA]</scope>
    <source>
        <strain evidence="14">ATCC 43989 / DSM 5975 / JCM 20966 / LMG 6465 / NBRC 14845 / NCIMB 13405 / ORS 571</strain>
    </source>
</reference>
<keyword evidence="9" id="KW-0486">Methionine biosynthesis</keyword>
<gene>
    <name evidence="13" type="ordered locus">AZC_4340</name>
</gene>
<evidence type="ECO:0000256" key="4">
    <source>
        <dbReference type="ARBA" id="ARBA00022605"/>
    </source>
</evidence>
<name>A8HVP3_AZOC5</name>
<dbReference type="EMBL" id="AP009384">
    <property type="protein sequence ID" value="BAF90338.1"/>
    <property type="molecule type" value="Genomic_DNA"/>
</dbReference>
<dbReference type="CDD" id="cd00537">
    <property type="entry name" value="MTHFR"/>
    <property type="match status" value="1"/>
</dbReference>
<dbReference type="UniPathway" id="UPA00193"/>
<dbReference type="PANTHER" id="PTHR45754:SF3">
    <property type="entry name" value="METHYLENETETRAHYDROFOLATE REDUCTASE (NADPH)"/>
    <property type="match status" value="1"/>
</dbReference>
<accession>A8HVP3</accession>
<evidence type="ECO:0000313" key="14">
    <source>
        <dbReference type="Proteomes" id="UP000000270"/>
    </source>
</evidence>
<reference evidence="14" key="2">
    <citation type="submission" date="2007-04" db="EMBL/GenBank/DDBJ databases">
        <title>Complete genome sequence of the nitrogen-fixing bacterium Azorhizobium caulinodans ORS571.</title>
        <authorList>
            <person name="Lee K.B."/>
            <person name="Backer P.D."/>
            <person name="Aono T."/>
            <person name="Liu C.T."/>
            <person name="Suzuki S."/>
            <person name="Suzuki T."/>
            <person name="Kaneko T."/>
            <person name="Yamada M."/>
            <person name="Tabata S."/>
            <person name="Kupfer D.M."/>
            <person name="Najar F.Z."/>
            <person name="Wiley G.B."/>
            <person name="Roe B."/>
            <person name="Binnewies T."/>
            <person name="Ussery D."/>
            <person name="Vereecke D."/>
            <person name="Gevers D."/>
            <person name="Holsters M."/>
            <person name="Oyaizu H."/>
        </authorList>
    </citation>
    <scope>NUCLEOTIDE SEQUENCE [LARGE SCALE GENOMIC DNA]</scope>
    <source>
        <strain evidence="14">ATCC 43989 / DSM 5975 / JCM 20966 / LMG 6465 / NBRC 14845 / NCIMB 13405 / ORS 571</strain>
    </source>
</reference>
<organism evidence="13 14">
    <name type="scientific">Azorhizobium caulinodans (strain ATCC 43989 / DSM 5975 / JCM 20966 / LMG 6465 / NBRC 14845 / NCIMB 13405 / ORS 571)</name>
    <dbReference type="NCBI Taxonomy" id="438753"/>
    <lineage>
        <taxon>Bacteria</taxon>
        <taxon>Pseudomonadati</taxon>
        <taxon>Pseudomonadota</taxon>
        <taxon>Alphaproteobacteria</taxon>
        <taxon>Hyphomicrobiales</taxon>
        <taxon>Xanthobacteraceae</taxon>
        <taxon>Azorhizobium</taxon>
    </lineage>
</organism>
<evidence type="ECO:0000256" key="1">
    <source>
        <dbReference type="ARBA" id="ARBA00001974"/>
    </source>
</evidence>
<keyword evidence="8" id="KW-0520">NAD</keyword>
<comment type="similarity">
    <text evidence="3 12">Belongs to the methylenetetrahydrofolate reductase family.</text>
</comment>
<evidence type="ECO:0000256" key="3">
    <source>
        <dbReference type="ARBA" id="ARBA00006743"/>
    </source>
</evidence>
<proteinExistence type="inferred from homology"/>
<dbReference type="GO" id="GO:0009086">
    <property type="term" value="P:methionine biosynthetic process"/>
    <property type="evidence" value="ECO:0007669"/>
    <property type="project" value="UniProtKB-KW"/>
</dbReference>
<dbReference type="AlphaFoldDB" id="A8HVP3"/>
<dbReference type="Pfam" id="PF02219">
    <property type="entry name" value="MTHFR"/>
    <property type="match status" value="1"/>
</dbReference>
<dbReference type="GO" id="GO:0106312">
    <property type="term" value="F:methylenetetrahydrofolate reductase (NADH) activity"/>
    <property type="evidence" value="ECO:0007669"/>
    <property type="project" value="UniProtKB-EC"/>
</dbReference>
<reference evidence="13 14" key="6">
    <citation type="journal article" date="2011" name="Appl. Environ. Microbiol.">
        <title>Involvement of the azorhizobial chromosome partition gene (parA) in the onset of bacteroid differentiation during Sesbania rostrata stem nodule development.</title>
        <authorList>
            <person name="Liu CT."/>
            <person name="Lee KB."/>
            <person name="Wang YS."/>
            <person name="Peng MH."/>
            <person name="Lee KT."/>
            <person name="Suzuki S."/>
            <person name="Suzuki T."/>
            <person name="Oyaizu H."/>
        </authorList>
    </citation>
    <scope>NUCLEOTIDE SEQUENCE [LARGE SCALE GENOMIC DNA]</scope>
    <source>
        <strain evidence="14">ATCC 43989 / DSM 5975 / JCM 20966 / LMG 6465 / NBRC 14845 / NCIMB 13405 / ORS 571</strain>
    </source>
</reference>
<evidence type="ECO:0000256" key="7">
    <source>
        <dbReference type="ARBA" id="ARBA00023002"/>
    </source>
</evidence>
<evidence type="ECO:0000256" key="8">
    <source>
        <dbReference type="ARBA" id="ARBA00023027"/>
    </source>
</evidence>
<keyword evidence="4" id="KW-0028">Amino-acid biosynthesis</keyword>
<comment type="catalytic activity">
    <reaction evidence="11">
        <text>(6S)-5-methyl-5,6,7,8-tetrahydrofolate + NAD(+) = (6R)-5,10-methylene-5,6,7,8-tetrahydrofolate + NADH + H(+)</text>
        <dbReference type="Rhea" id="RHEA:19821"/>
        <dbReference type="ChEBI" id="CHEBI:15378"/>
        <dbReference type="ChEBI" id="CHEBI:15636"/>
        <dbReference type="ChEBI" id="CHEBI:18608"/>
        <dbReference type="ChEBI" id="CHEBI:57540"/>
        <dbReference type="ChEBI" id="CHEBI:57945"/>
        <dbReference type="EC" id="1.5.1.54"/>
    </reaction>
    <physiologicalReaction direction="right-to-left" evidence="11">
        <dbReference type="Rhea" id="RHEA:19823"/>
    </physiologicalReaction>
</comment>
<reference evidence="13 14" key="5">
    <citation type="journal article" date="2010" name="Appl. Environ. Microbiol.">
        <title>phrR-like gene praR of Azorhizobium caulinodans ORS571 is essential for symbiosis with Sesbania rostrata and is involved in expression of reb genes.</title>
        <authorList>
            <person name="Akiba N."/>
            <person name="Aono T."/>
            <person name="Toyazaki H."/>
            <person name="Sato S."/>
            <person name="Oyaizu H."/>
        </authorList>
    </citation>
    <scope>NUCLEOTIDE SEQUENCE [LARGE SCALE GENOMIC DNA]</scope>
    <source>
        <strain evidence="14">ATCC 43989 / DSM 5975 / JCM 20966 / LMG 6465 / NBRC 14845 / NCIMB 13405 / ORS 571</strain>
    </source>
</reference>
<sequence>MMSGPVRASRELGKAPVSVSFEFFPPKTEEMERTLWASIDRLAPLCPNFVSVTYGAGGSTRERTHSTVARIVKETSLAPAAHLTCVAATRAEIDEVVRSYADAGVKHIVALRGDPTTGVGTKYEPHPGGYAYAADLVAGIKKLGDFEVSVSAYPERHPESPDADADIDVLARKVDAGANRAITQFFFDNDVYFRYLDKVRARGIDIPIVPGILPVTNFKQAARFAAATGASVPDWFAARFEGLDDDPETRKLIAAAVAAEQVMDLVDRGATDIHFYTLNRADLVYAVCHLLGLRAQAAAAPATAA</sequence>
<dbReference type="EC" id="1.5.1.54" evidence="12"/>
<dbReference type="InterPro" id="IPR003171">
    <property type="entry name" value="Mehydrof_redctse-like"/>
</dbReference>
<evidence type="ECO:0000256" key="2">
    <source>
        <dbReference type="ARBA" id="ARBA00004777"/>
    </source>
</evidence>
<protein>
    <recommendedName>
        <fullName evidence="12">Methylenetetrahydrofolate reductase</fullName>
        <ecNumber evidence="12">1.5.1.54</ecNumber>
    </recommendedName>
</protein>
<reference evidence="13 14" key="3">
    <citation type="journal article" date="2008" name="BMC Genomics">
        <title>The genome of the versatile nitrogen fixer Azorhizobium caulinodans ORS571.</title>
        <authorList>
            <person name="Lee KB."/>
            <person name="Backer P.D."/>
            <person name="Aono T."/>
            <person name="Liu CT."/>
            <person name="Suzuki S."/>
            <person name="Suzuki T."/>
            <person name="Kaneko T."/>
            <person name="Yamada M."/>
            <person name="Tabata S."/>
            <person name="Kupfer D.M."/>
            <person name="Najar F.Z."/>
            <person name="Wiley G.B."/>
            <person name="Roe B."/>
            <person name="Binnewies T.T."/>
            <person name="Ussery D.W."/>
            <person name="D'Haeze W."/>
            <person name="Herder J.D."/>
            <person name="Gevers D."/>
            <person name="Vereecke D."/>
            <person name="Holsters M."/>
            <person name="Oyaizu H."/>
        </authorList>
    </citation>
    <scope>NUCLEOTIDE SEQUENCE [LARGE SCALE GENOMIC DNA]</scope>
    <source>
        <strain evidence="14">ATCC 43989 / DSM 5975 / JCM 20966 / LMG 6465 / NBRC 14845 / NCIMB 13405 / ORS 571</strain>
    </source>
</reference>
<dbReference type="GO" id="GO:0071949">
    <property type="term" value="F:FAD binding"/>
    <property type="evidence" value="ECO:0007669"/>
    <property type="project" value="TreeGrafter"/>
</dbReference>
<dbReference type="KEGG" id="azc:AZC_4340"/>
<dbReference type="STRING" id="438753.AZC_4340"/>
<comment type="cofactor">
    <cofactor evidence="1 12">
        <name>FAD</name>
        <dbReference type="ChEBI" id="CHEBI:57692"/>
    </cofactor>
</comment>
<dbReference type="NCBIfam" id="TIGR00676">
    <property type="entry name" value="fadh2"/>
    <property type="match status" value="1"/>
</dbReference>
<dbReference type="InterPro" id="IPR004620">
    <property type="entry name" value="MTHF_reductase_bac"/>
</dbReference>
<evidence type="ECO:0000256" key="11">
    <source>
        <dbReference type="ARBA" id="ARBA00048628"/>
    </source>
</evidence>